<dbReference type="InterPro" id="IPR005624">
    <property type="entry name" value="PduO/GlcC-like"/>
</dbReference>
<dbReference type="PANTHER" id="PTHR28255">
    <property type="match status" value="1"/>
</dbReference>
<dbReference type="SUPFAM" id="SSF143744">
    <property type="entry name" value="GlcG-like"/>
    <property type="match status" value="1"/>
</dbReference>
<keyword evidence="2" id="KW-1185">Reference proteome</keyword>
<dbReference type="Proteomes" id="UP001494902">
    <property type="component" value="Unassembled WGS sequence"/>
</dbReference>
<dbReference type="PIRSF" id="PIRSF008757">
    <property type="entry name" value="UCP008757"/>
    <property type="match status" value="1"/>
</dbReference>
<dbReference type="NCBIfam" id="NF002696">
    <property type="entry name" value="PRK02487.1-5"/>
    <property type="match status" value="1"/>
</dbReference>
<reference evidence="1 2" key="1">
    <citation type="submission" date="2024-03" db="EMBL/GenBank/DDBJ databases">
        <title>Draft genome sequence of Pseudonocardia nematodicida JCM 31783.</title>
        <authorList>
            <person name="Butdee W."/>
            <person name="Duangmal K."/>
        </authorList>
    </citation>
    <scope>NUCLEOTIDE SEQUENCE [LARGE SCALE GENOMIC DNA]</scope>
    <source>
        <strain evidence="1 2">JCM 31783</strain>
    </source>
</reference>
<dbReference type="InterPro" id="IPR038084">
    <property type="entry name" value="PduO/GlcC-like_sf"/>
</dbReference>
<gene>
    <name evidence="1" type="ORF">WIS52_07900</name>
</gene>
<dbReference type="InterPro" id="IPR010371">
    <property type="entry name" value="YBR137W-like"/>
</dbReference>
<protein>
    <submittedName>
        <fullName evidence="1">Heme-degrading domain-containing protein</fullName>
    </submittedName>
</protein>
<name>A0ABV1K7C4_9PSEU</name>
<dbReference type="Pfam" id="PF03928">
    <property type="entry name" value="HbpS-like"/>
    <property type="match status" value="1"/>
</dbReference>
<sequence length="159" mass="17095">MSSSTATALDRLRAEEDELVLDGFTRDDAWALGSRLRAAAVTRGFGLSIGVVLGRQRVFHCALDGATPDNDAWLERKIAVVLHYQRSSLAVAEQFAARGWSFEAESRLPADDYAARGGAFPVRVRGTGVVGALGVSGLPHVEDHAFVVEQLRAFLAEVS</sequence>
<evidence type="ECO:0000313" key="2">
    <source>
        <dbReference type="Proteomes" id="UP001494902"/>
    </source>
</evidence>
<comment type="caution">
    <text evidence="1">The sequence shown here is derived from an EMBL/GenBank/DDBJ whole genome shotgun (WGS) entry which is preliminary data.</text>
</comment>
<dbReference type="Gene3D" id="3.30.450.150">
    <property type="entry name" value="Haem-degrading domain"/>
    <property type="match status" value="1"/>
</dbReference>
<dbReference type="EMBL" id="JBEDNQ010000003">
    <property type="protein sequence ID" value="MEQ3550390.1"/>
    <property type="molecule type" value="Genomic_DNA"/>
</dbReference>
<accession>A0ABV1K7C4</accession>
<dbReference type="RefSeq" id="WP_349297483.1">
    <property type="nucleotide sequence ID" value="NZ_JBEDNQ010000003.1"/>
</dbReference>
<dbReference type="PANTHER" id="PTHR28255:SF1">
    <property type="entry name" value="UPF0303 PROTEIN YBR137W"/>
    <property type="match status" value="1"/>
</dbReference>
<proteinExistence type="predicted"/>
<organism evidence="1 2">
    <name type="scientific">Pseudonocardia nematodicida</name>
    <dbReference type="NCBI Taxonomy" id="1206997"/>
    <lineage>
        <taxon>Bacteria</taxon>
        <taxon>Bacillati</taxon>
        <taxon>Actinomycetota</taxon>
        <taxon>Actinomycetes</taxon>
        <taxon>Pseudonocardiales</taxon>
        <taxon>Pseudonocardiaceae</taxon>
        <taxon>Pseudonocardia</taxon>
    </lineage>
</organism>
<evidence type="ECO:0000313" key="1">
    <source>
        <dbReference type="EMBL" id="MEQ3550390.1"/>
    </source>
</evidence>